<dbReference type="KEGG" id="mng:MNEG_0102"/>
<keyword evidence="5" id="KW-1185">Reference proteome</keyword>
<reference evidence="4 5" key="1">
    <citation type="journal article" date="2013" name="BMC Genomics">
        <title>Reconstruction of the lipid metabolism for the microalga Monoraphidium neglectum from its genome sequence reveals characteristics suitable for biofuel production.</title>
        <authorList>
            <person name="Bogen C."/>
            <person name="Al-Dilaimi A."/>
            <person name="Albersmeier A."/>
            <person name="Wichmann J."/>
            <person name="Grundmann M."/>
            <person name="Rupp O."/>
            <person name="Lauersen K.J."/>
            <person name="Blifernez-Klassen O."/>
            <person name="Kalinowski J."/>
            <person name="Goesmann A."/>
            <person name="Mussgnug J.H."/>
            <person name="Kruse O."/>
        </authorList>
    </citation>
    <scope>NUCLEOTIDE SEQUENCE [LARGE SCALE GENOMIC DNA]</scope>
    <source>
        <strain evidence="4 5">SAG 48.87</strain>
    </source>
</reference>
<feature type="domain" description="EGF-like" evidence="3">
    <location>
        <begin position="464"/>
        <end position="497"/>
    </location>
</feature>
<evidence type="ECO:0000256" key="2">
    <source>
        <dbReference type="SAM" id="SignalP"/>
    </source>
</evidence>
<proteinExistence type="predicted"/>
<sequence>MAVLLLAAPLAAASVDAERTGRELQQLDGIPSGSLLGGLINTVNGILNSLQTLNLGSTTPMIPVGGLFSGLPVLGGTNSTGLLNGILGPVAGLLGSNSTGLVNTLTGLTGGGLLGTVTGTSGATGGLLSGLTGGLAGGLVGGVTDVLGNILSGSTSGLLSGTVGGLPLVGGLFGPVSGVPVPGGLLNSTQLRGRPVVGSPVGNVPVVGNGGLLTNLLGLASGDLLGGGGLNAVLNGVLNNAVGPVLETAAGLLPGVTNALPLGILGGNQSFILAPTDASFIGGKGALLSSVLSLNPNALLSVGGITKLPDIGNITVGVDGSFLYNGPNLNGSTSVCIQVTDLLSTAPICIDLIRNLQIPAVSGILPLVFSNKTVIDLKGGTNFTGNLLSGVISPNLNLGGILSVAGLGVLPDVGTININKDGTFTFNGILNGTTMFCAVVTDTLSTLPLCQTISNLLPALPEIPLPVCLPGCLNGGVCNGLLSCNCTGTGFADNICSTPVSNNTVGSNTTVNTTVPPAGTTPDVTFICPRDGVCKIAAPGVLKGAPGPNGFVVASSSKPGVGTLGVTSDGAITFIPPLDFAGNTTFTSLVTNGTLAKNLLIQLSVTDPAPPAPTAGDDTFNCPFNADCVIAAPGVLANDATTNPGGKVIVVSNTGNVTVTPAGAITLKLVPGFAGDVVFNYTIDDGVSIKPVTAKVTLVVPGSDTAGGVTAVANSFLLLVPADGTANNARCPDPTPGLAEIVNAAVAKIKTVAGLTSVNGAFSRCDLLDQGKVLVTIIFTINAPTAAPINTALAGINSPPVVGTAAAGDNICTSTLLGSLCNGTVFTGLKVTDGCATTAQQCVPQTLRQKRCVVDGPAIGGYTFIRAAGRVAPFVDANAEIVATDGEITADIGGGRRLLQKVRQATFEACCVSPKQREPPTGTASTCKKINVGKKFTSLARFKPTTCKCANVREFVQGAMTTKLPKINVTHIPANYPFSVGFAAKVCVPKPTKSNPLKCTNKYLTAGAATATCNNGTLGLEFESVQRFVIGRQHTVIATCTKSRFNDISSCAIPSDSTVTPTLSGGVKITNKDFDAGCVCKSTGRKPVLNLITTDVLVGQQCLA</sequence>
<dbReference type="GeneID" id="25726220"/>
<keyword evidence="1" id="KW-0245">EGF-like domain</keyword>
<dbReference type="InterPro" id="IPR000742">
    <property type="entry name" value="EGF"/>
</dbReference>
<evidence type="ECO:0000256" key="1">
    <source>
        <dbReference type="PROSITE-ProRule" id="PRU00076"/>
    </source>
</evidence>
<dbReference type="OrthoDB" id="10045365at2759"/>
<name>A0A0D2LNJ8_9CHLO</name>
<dbReference type="EMBL" id="KK100228">
    <property type="protein sequence ID" value="KIZ07849.1"/>
    <property type="molecule type" value="Genomic_DNA"/>
</dbReference>
<dbReference type="AlphaFoldDB" id="A0A0D2LNJ8"/>
<gene>
    <name evidence="4" type="ORF">MNEG_0102</name>
</gene>
<keyword evidence="2" id="KW-0732">Signal</keyword>
<protein>
    <recommendedName>
        <fullName evidence="3">EGF-like domain-containing protein</fullName>
    </recommendedName>
</protein>
<organism evidence="4 5">
    <name type="scientific">Monoraphidium neglectum</name>
    <dbReference type="NCBI Taxonomy" id="145388"/>
    <lineage>
        <taxon>Eukaryota</taxon>
        <taxon>Viridiplantae</taxon>
        <taxon>Chlorophyta</taxon>
        <taxon>core chlorophytes</taxon>
        <taxon>Chlorophyceae</taxon>
        <taxon>CS clade</taxon>
        <taxon>Sphaeropleales</taxon>
        <taxon>Selenastraceae</taxon>
        <taxon>Monoraphidium</taxon>
    </lineage>
</organism>
<feature type="signal peptide" evidence="2">
    <location>
        <begin position="1"/>
        <end position="17"/>
    </location>
</feature>
<comment type="caution">
    <text evidence="1">Lacks conserved residue(s) required for the propagation of feature annotation.</text>
</comment>
<evidence type="ECO:0000313" key="4">
    <source>
        <dbReference type="EMBL" id="KIZ07849.1"/>
    </source>
</evidence>
<evidence type="ECO:0000259" key="3">
    <source>
        <dbReference type="PROSITE" id="PS50026"/>
    </source>
</evidence>
<feature type="disulfide bond" evidence="1">
    <location>
        <begin position="468"/>
        <end position="478"/>
    </location>
</feature>
<keyword evidence="1" id="KW-1015">Disulfide bond</keyword>
<evidence type="ECO:0000313" key="5">
    <source>
        <dbReference type="Proteomes" id="UP000054498"/>
    </source>
</evidence>
<accession>A0A0D2LNJ8</accession>
<feature type="chain" id="PRO_5002246594" description="EGF-like domain-containing protein" evidence="2">
    <location>
        <begin position="18"/>
        <end position="1104"/>
    </location>
</feature>
<dbReference type="Proteomes" id="UP000054498">
    <property type="component" value="Unassembled WGS sequence"/>
</dbReference>
<dbReference type="RefSeq" id="XP_013906868.1">
    <property type="nucleotide sequence ID" value="XM_014051414.1"/>
</dbReference>
<dbReference type="PROSITE" id="PS50026">
    <property type="entry name" value="EGF_3"/>
    <property type="match status" value="1"/>
</dbReference>
<dbReference type="Pfam" id="PF17963">
    <property type="entry name" value="Big_9"/>
    <property type="match status" value="1"/>
</dbReference>